<dbReference type="EMBL" id="JXTC01000351">
    <property type="protein sequence ID" value="PON62052.1"/>
    <property type="molecule type" value="Genomic_DNA"/>
</dbReference>
<dbReference type="AlphaFoldDB" id="A0A2P5CLZ2"/>
<name>A0A2P5CLZ2_TREOI</name>
<accession>A0A2P5CLZ2</accession>
<reference evidence="2" key="1">
    <citation type="submission" date="2016-06" db="EMBL/GenBank/DDBJ databases">
        <title>Parallel loss of symbiosis genes in relatives of nitrogen-fixing non-legume Parasponia.</title>
        <authorList>
            <person name="Van Velzen R."/>
            <person name="Holmer R."/>
            <person name="Bu F."/>
            <person name="Rutten L."/>
            <person name="Van Zeijl A."/>
            <person name="Liu W."/>
            <person name="Santuari L."/>
            <person name="Cao Q."/>
            <person name="Sharma T."/>
            <person name="Shen D."/>
            <person name="Roswanjaya Y."/>
            <person name="Wardhani T."/>
            <person name="Kalhor M.S."/>
            <person name="Jansen J."/>
            <person name="Van den Hoogen J."/>
            <person name="Gungor B."/>
            <person name="Hartog M."/>
            <person name="Hontelez J."/>
            <person name="Verver J."/>
            <person name="Yang W.-C."/>
            <person name="Schijlen E."/>
            <person name="Repin R."/>
            <person name="Schilthuizen M."/>
            <person name="Schranz E."/>
            <person name="Heidstra R."/>
            <person name="Miyata K."/>
            <person name="Fedorova E."/>
            <person name="Kohlen W."/>
            <person name="Bisseling T."/>
            <person name="Smit S."/>
            <person name="Geurts R."/>
        </authorList>
    </citation>
    <scope>NUCLEOTIDE SEQUENCE [LARGE SCALE GENOMIC DNA]</scope>
    <source>
        <strain evidence="2">cv. RG33-2</strain>
    </source>
</reference>
<evidence type="ECO:0000313" key="2">
    <source>
        <dbReference type="Proteomes" id="UP000237000"/>
    </source>
</evidence>
<proteinExistence type="predicted"/>
<keyword evidence="2" id="KW-1185">Reference proteome</keyword>
<dbReference type="Proteomes" id="UP000237000">
    <property type="component" value="Unassembled WGS sequence"/>
</dbReference>
<sequence>MFNHFHIRRKAEIPEKITFNGLNPLVFSAEATDSDPKEKGPNSQVEALQFTICRNPTCSPPRPPRGLFHLRLRTRFLLLLKSIRGNFERLQNAFSCVWLLVYFSPKTI</sequence>
<organism evidence="1 2">
    <name type="scientific">Trema orientale</name>
    <name type="common">Charcoal tree</name>
    <name type="synonym">Celtis orientalis</name>
    <dbReference type="NCBI Taxonomy" id="63057"/>
    <lineage>
        <taxon>Eukaryota</taxon>
        <taxon>Viridiplantae</taxon>
        <taxon>Streptophyta</taxon>
        <taxon>Embryophyta</taxon>
        <taxon>Tracheophyta</taxon>
        <taxon>Spermatophyta</taxon>
        <taxon>Magnoliopsida</taxon>
        <taxon>eudicotyledons</taxon>
        <taxon>Gunneridae</taxon>
        <taxon>Pentapetalae</taxon>
        <taxon>rosids</taxon>
        <taxon>fabids</taxon>
        <taxon>Rosales</taxon>
        <taxon>Cannabaceae</taxon>
        <taxon>Trema</taxon>
    </lineage>
</organism>
<comment type="caution">
    <text evidence="1">The sequence shown here is derived from an EMBL/GenBank/DDBJ whole genome shotgun (WGS) entry which is preliminary data.</text>
</comment>
<dbReference type="InParanoid" id="A0A2P5CLZ2"/>
<gene>
    <name evidence="1" type="ORF">TorRG33x02_280520</name>
</gene>
<protein>
    <submittedName>
        <fullName evidence="1">Uncharacterized protein</fullName>
    </submittedName>
</protein>
<dbReference type="OrthoDB" id="10489111at2759"/>
<evidence type="ECO:0000313" key="1">
    <source>
        <dbReference type="EMBL" id="PON62052.1"/>
    </source>
</evidence>